<reference evidence="11" key="2">
    <citation type="submission" date="2019-03" db="EMBL/GenBank/DDBJ databases">
        <authorList>
            <consortium name="Pathogen Informatics"/>
        </authorList>
    </citation>
    <scope>NUCLEOTIDE SEQUENCE</scope>
    <source>
        <strain evidence="11">5012STDY7626360</strain>
        <strain evidence="10">5012STDY7626446</strain>
    </source>
</reference>
<evidence type="ECO:0000313" key="10">
    <source>
        <dbReference type="EMBL" id="VGL93637.1"/>
    </source>
</evidence>
<evidence type="ECO:0000259" key="8">
    <source>
        <dbReference type="PROSITE" id="PS50850"/>
    </source>
</evidence>
<feature type="transmembrane region" description="Helical" evidence="7">
    <location>
        <begin position="296"/>
        <end position="318"/>
    </location>
</feature>
<feature type="transmembrane region" description="Helical" evidence="7">
    <location>
        <begin position="134"/>
        <end position="157"/>
    </location>
</feature>
<dbReference type="EMBL" id="CAAHCS010000009">
    <property type="protein sequence ID" value="VGL93637.1"/>
    <property type="molecule type" value="Genomic_DNA"/>
</dbReference>
<dbReference type="FunFam" id="1.20.1250.20:FF:000032">
    <property type="entry name" value="Protein TsgA"/>
    <property type="match status" value="1"/>
</dbReference>
<feature type="transmembrane region" description="Helical" evidence="7">
    <location>
        <begin position="251"/>
        <end position="269"/>
    </location>
</feature>
<dbReference type="GO" id="GO:0022857">
    <property type="term" value="F:transmembrane transporter activity"/>
    <property type="evidence" value="ECO:0007669"/>
    <property type="project" value="InterPro"/>
</dbReference>
<feature type="transmembrane region" description="Helical" evidence="7">
    <location>
        <begin position="330"/>
        <end position="354"/>
    </location>
</feature>
<evidence type="ECO:0000313" key="9">
    <source>
        <dbReference type="EMBL" id="KII02527.1"/>
    </source>
</evidence>
<dbReference type="InterPro" id="IPR020846">
    <property type="entry name" value="MFS_dom"/>
</dbReference>
<name>A0A486VQX4_KLEPN</name>
<accession>A0A486VQX4</accession>
<dbReference type="PANTHER" id="PTHR43702:SF3">
    <property type="entry name" value="PROTEIN TSGA"/>
    <property type="match status" value="1"/>
</dbReference>
<dbReference type="InterPro" id="IPR036259">
    <property type="entry name" value="MFS_trans_sf"/>
</dbReference>
<proteinExistence type="inferred from homology"/>
<evidence type="ECO:0000256" key="6">
    <source>
        <dbReference type="ARBA" id="ARBA00023136"/>
    </source>
</evidence>
<dbReference type="InterPro" id="IPR023528">
    <property type="entry name" value="MFS_TsgA"/>
</dbReference>
<comment type="similarity">
    <text evidence="2 7">Belongs to the major facilitator superfamily. TsgA family.</text>
</comment>
<dbReference type="NCBIfam" id="NF002982">
    <property type="entry name" value="PRK03699.1"/>
    <property type="match status" value="1"/>
</dbReference>
<feature type="transmembrane region" description="Helical" evidence="7">
    <location>
        <begin position="360"/>
        <end position="382"/>
    </location>
</feature>
<keyword evidence="3 7" id="KW-1003">Cell membrane</keyword>
<dbReference type="Gene3D" id="1.20.1250.20">
    <property type="entry name" value="MFS general substrate transporter like domains"/>
    <property type="match status" value="2"/>
</dbReference>
<feature type="transmembrane region" description="Helical" evidence="7">
    <location>
        <begin position="163"/>
        <end position="188"/>
    </location>
</feature>
<comment type="subcellular location">
    <subcellularLocation>
        <location evidence="1">Cell inner membrane</location>
        <topology evidence="1">Multi-pass membrane protein</topology>
    </subcellularLocation>
    <subcellularLocation>
        <location evidence="7">Cell membrane</location>
        <topology evidence="7">Multi-pass membrane protein</topology>
    </subcellularLocation>
</comment>
<keyword evidence="5 7" id="KW-1133">Transmembrane helix</keyword>
<dbReference type="RefSeq" id="WP_009484158.1">
    <property type="nucleotide sequence ID" value="NZ_BDLG01000032.1"/>
</dbReference>
<dbReference type="PANTHER" id="PTHR43702">
    <property type="entry name" value="L-FUCOSE-PROTON SYMPORTER"/>
    <property type="match status" value="1"/>
</dbReference>
<feature type="transmembrane region" description="Helical" evidence="7">
    <location>
        <begin position="274"/>
        <end position="290"/>
    </location>
</feature>
<reference evidence="9 12" key="1">
    <citation type="submission" date="2014-10" db="EMBL/GenBank/DDBJ databases">
        <title>Plasmid movement, recombination, and chromosomal integration amongst multidrug resistant commensal Escherichia coli clones within a single commercial turkey flock.</title>
        <authorList>
            <person name="Lang K."/>
            <person name="Dorn K."/>
            <person name="Danzeisen J."/>
            <person name="Johnson T."/>
        </authorList>
    </citation>
    <scope>NUCLEOTIDE SEQUENCE [LARGE SCALE GENOMIC DNA]</scope>
    <source>
        <strain evidence="9 12">UMNturkey9</strain>
    </source>
</reference>
<evidence type="ECO:0000313" key="12">
    <source>
        <dbReference type="Proteomes" id="UP000031820"/>
    </source>
</evidence>
<dbReference type="PROSITE" id="PS50850">
    <property type="entry name" value="MFS"/>
    <property type="match status" value="1"/>
</dbReference>
<feature type="domain" description="Major facilitator superfamily (MFS) profile" evidence="8">
    <location>
        <begin position="6"/>
        <end position="388"/>
    </location>
</feature>
<dbReference type="InterPro" id="IPR050375">
    <property type="entry name" value="MFS_TsgA-like"/>
</dbReference>
<feature type="transmembrane region" description="Helical" evidence="7">
    <location>
        <begin position="209"/>
        <end position="231"/>
    </location>
</feature>
<dbReference type="HAMAP" id="MF_01044">
    <property type="entry name" value="MFS_TsgA"/>
    <property type="match status" value="1"/>
</dbReference>
<dbReference type="GO" id="GO:0005886">
    <property type="term" value="C:plasma membrane"/>
    <property type="evidence" value="ECO:0007669"/>
    <property type="project" value="UniProtKB-SubCell"/>
</dbReference>
<evidence type="ECO:0000313" key="11">
    <source>
        <dbReference type="EMBL" id="VGM53552.1"/>
    </source>
</evidence>
<sequence length="395" mass="43386">MTNSNRIKLTWISFFSYALTGALVIVTGMVMGNIADYFHLPVSSMSNTFTFLNAGILISIFLNAWLMEIVPLKTQLRFGFILMVLAVAGLMLSHSLALFSASMFVLGLVSGITMSIGTFLITHMYEGRQRGARLLFTDSFFSMAGMIFPMVAAVLLARSIEWYWVYACIGLVYVAIFVLTFGCDFPVLGKKAQSENSQPVVKEKWGIGVLFLSVAALCYILGQLGFISWVPEYAKSLGMSLGDAGKLVSDFWMSYMIGMWSFSFILRFFDLQRILTVLAGLATVLMYLFINGSSEHMPWFILTLGFFSSAIYTSIITLGSQQTRVASPKLVNFILTCGTIGTMLTFVVTGPIVAASGPLAALHTANGLYAVVFVMCFILGFVSRHRQNNAQAASH</sequence>
<dbReference type="Proteomes" id="UP000031820">
    <property type="component" value="Unassembled WGS sequence"/>
</dbReference>
<keyword evidence="6 7" id="KW-0472">Membrane</keyword>
<gene>
    <name evidence="7 11" type="primary">tsgA</name>
    <name evidence="9" type="ORF">LS45_22325</name>
    <name evidence="11" type="ORF">SAMEA4873561_04630</name>
    <name evidence="10" type="ORF">SAMEA4873648_04583</name>
</gene>
<protein>
    <recommendedName>
        <fullName evidence="7">Protein TsgA homolog</fullName>
    </recommendedName>
</protein>
<dbReference type="Pfam" id="PF07690">
    <property type="entry name" value="MFS_1"/>
    <property type="match status" value="1"/>
</dbReference>
<feature type="transmembrane region" description="Helical" evidence="7">
    <location>
        <begin position="78"/>
        <end position="97"/>
    </location>
</feature>
<feature type="transmembrane region" description="Helical" evidence="7">
    <location>
        <begin position="47"/>
        <end position="66"/>
    </location>
</feature>
<organism evidence="11">
    <name type="scientific">Klebsiella pneumoniae</name>
    <dbReference type="NCBI Taxonomy" id="573"/>
    <lineage>
        <taxon>Bacteria</taxon>
        <taxon>Pseudomonadati</taxon>
        <taxon>Pseudomonadota</taxon>
        <taxon>Gammaproteobacteria</taxon>
        <taxon>Enterobacterales</taxon>
        <taxon>Enterobacteriaceae</taxon>
        <taxon>Klebsiella/Raoultella group</taxon>
        <taxon>Klebsiella</taxon>
        <taxon>Klebsiella pneumoniae complex</taxon>
    </lineage>
</organism>
<dbReference type="EMBL" id="JRRF01000020">
    <property type="protein sequence ID" value="KII02527.1"/>
    <property type="molecule type" value="Genomic_DNA"/>
</dbReference>
<evidence type="ECO:0000256" key="5">
    <source>
        <dbReference type="ARBA" id="ARBA00022989"/>
    </source>
</evidence>
<dbReference type="InterPro" id="IPR011701">
    <property type="entry name" value="MFS"/>
</dbReference>
<keyword evidence="4 7" id="KW-0812">Transmembrane</keyword>
<evidence type="ECO:0000256" key="1">
    <source>
        <dbReference type="ARBA" id="ARBA00004429"/>
    </source>
</evidence>
<evidence type="ECO:0000256" key="2">
    <source>
        <dbReference type="ARBA" id="ARBA00008067"/>
    </source>
</evidence>
<dbReference type="SUPFAM" id="SSF103473">
    <property type="entry name" value="MFS general substrate transporter"/>
    <property type="match status" value="1"/>
</dbReference>
<feature type="transmembrane region" description="Helical" evidence="7">
    <location>
        <begin position="103"/>
        <end position="122"/>
    </location>
</feature>
<feature type="transmembrane region" description="Helical" evidence="7">
    <location>
        <begin position="12"/>
        <end position="35"/>
    </location>
</feature>
<evidence type="ECO:0000256" key="3">
    <source>
        <dbReference type="ARBA" id="ARBA00022475"/>
    </source>
</evidence>
<evidence type="ECO:0000256" key="4">
    <source>
        <dbReference type="ARBA" id="ARBA00022692"/>
    </source>
</evidence>
<dbReference type="EMBL" id="CAAHDG010000015">
    <property type="protein sequence ID" value="VGM53552.1"/>
    <property type="molecule type" value="Genomic_DNA"/>
</dbReference>
<dbReference type="AlphaFoldDB" id="A0A486VQX4"/>
<evidence type="ECO:0000256" key="7">
    <source>
        <dbReference type="HAMAP-Rule" id="MF_01044"/>
    </source>
</evidence>